<evidence type="ECO:0000256" key="8">
    <source>
        <dbReference type="SAM" id="Coils"/>
    </source>
</evidence>
<sequence length="2076" mass="234576">MDEYMNDFIDQSLILGQPESKNLLSLSDPTTKDTLEHPTMYETIEHMPEQFNLDLFNQSNQSLNPYSEATALQSLDQKLNLPDLSIGDLSNIQLLQNEPVEGMNNGLIIDTMSDFFNQGSFNYGLDLPQFSNQDSIYQYIGLNPSTTDNLPLNTSINTSDLIASVDTPLTNSTLYDVSTLQYPQKSLKTQELYPDISSYQQGKNNLANLAPKEIKNEHKTNIKQLSIKSKGDASTKKQGETAKRPKRSRDNIQIKLEDVEDSRSDDETLNGNSNSGSNSFRITKQNFPNLSSKEVRQLRNKESARSFRARRKEYLNSLEVNLGKAKTEIHDLKQRLTEKEKENHSLKNEIDELRLKLESILVSGPSKSDTKKLTELQLDVKNINQQSDLMGLLPIDSSVLTETPKPTSISTANVTLPISTSSSQALIPNNSMIRCSHHKDMGKEGSVSAGWSSSNSYIVVKSALVDYKPLADVEGSGVGVLENVDSCLSASVDKVLSDNYGVPELPSSETIIKIYSLVVYLSLQQLFGEIISKIVVLSIFLAIGFLLCILSCALYGNWLPSISILLFVLIPVPNGIFGRFRGDDIFNETASSLPEIGKFLTSIVMVSAIALPIVLCRAGTIEEQAMVMCTSGGFVVYLTVSVYGYGNVVWAVGGTLVEVWERVFLFVDDFGASELVERVVGSNGGTKSHNANERVDFRLNPSFGKTVHFKWSDKRQEGKHLIYMFLIDEKLTHCSVLRIFCLSHGTILGIIKSSIHNTTHKNPTHPHDSYLRTRSKRQLLYELPETSQSEYRKQIQASILSSFSNELAPKSSPLKTPQDTNNNSPFTRLKKDAPNSRFPSRNSSFLNPQSRNPSFLNAPSKPPQFHKTTNIKKLLNPEQQKELDLTILTLRQSIDSETDSNSDEMEIEDRQMTTPFHSKTGSPIIPKRGKTITSSIRQFNAQNQLPKFSKLEELETPKTKKLRKPNQSLPSTKTSFKDSKNPPQTSPEIVRESRFHIIEQVVIGNESRFIPTSKRKQQESNNTHIWTLYVRKKNKNSILQNFIKKVRVFLHPSYRPNDIVDIIMPPFELSRLGWGEFPVRIQIFFIDKRNKPVNLVHILKLDDTFSGNLMPGREQVIDLELNKTLENSSIDTKNSNHIQTTHTQQNILNNASKTNNTSKTCTKKTSNNTKLNEKSLTSPTDLENVPIFDLVNKNHKNITSPNLHNTDKNPQHENPVSLDTDNDIEDFGILNDSYKLEDFLIDGFQPTENPVQDKNSISTHTPQEYENYDEVDVLESKSDIEENNKSNSTLKQWQKPIKLKTLDSLMNTIKNEKTLTKQDQEFKKPYPKYTKTPKETIIDSKCDFGEDEIIYYIPVQKTAKKHKNGIICRLMDLLANVFPLVDNKPDESKEQPESKKQGRKKSKIKASVLPYAPAKTQEIWENEWLIGHKLRVENIRAKLLLSDIKECFEGSSFADPSIEIDFDLVSDPDELLSCVMELLDKYNVSDNQIDSIVHDILIASPEGLIEAATEFRYFYLYRHHKYLALWLKEFGYGNLSKISVPVTSTKQSVKDNESYDYNNFDFSFENDANIIHSDTKNDNTYSLENIEAEKVFEYIESLSKNEKSVNLESSNIENQDLNEKVLELIHGINESLDKDLDSLTTNNDKPPILEGFGSREIQPLECKETVSELNEQKILKPKKIDYKFYCKNCGVLVQTDIQSAVEKVKETIFNNNFSGNDDTNLETFKNALLFCSSSCMSIWFPLNIPKLEANDTSNKMVDYGKNFGSFSTITKVSDLFGDYPNIFHKNKDIYELTNKPNDENTRFSSDELNGDNDGVNIGSLSSDMQVHQMHLGIEEKYNGGGSKFENMDIDGINGNGGESDEEIVVDDFGSSMRLNMKGETSTIPEDPLIKLADEIKLSIFENINNSFRGDKTEGNSDGLSNFCEIDADGIDWVWDTIRPFELAATPAVQPKFKSTIASKSVRESQNNSNLYGNYTENVYSDEEVMEQRVVVGDLLYKLAKCFIQRLVKSSTEIVLEKVKVYEETLDQSKDKESSGDTNVSNSSLPRAMLLPTHLLDVLKNNPDEYDFIINMYMGDG</sequence>
<evidence type="ECO:0000256" key="4">
    <source>
        <dbReference type="ARBA" id="ARBA00022989"/>
    </source>
</evidence>
<dbReference type="InterPro" id="IPR007262">
    <property type="entry name" value="Vps55/LEPROT"/>
</dbReference>
<evidence type="ECO:0000256" key="9">
    <source>
        <dbReference type="SAM" id="MobiDB-lite"/>
    </source>
</evidence>
<feature type="compositionally biased region" description="Polar residues" evidence="9">
    <location>
        <begin position="912"/>
        <end position="921"/>
    </location>
</feature>
<accession>A0A2U1J620</accession>
<dbReference type="Pfam" id="PF03366">
    <property type="entry name" value="YEATS"/>
    <property type="match status" value="1"/>
</dbReference>
<evidence type="ECO:0000256" key="1">
    <source>
        <dbReference type="ARBA" id="ARBA00004141"/>
    </source>
</evidence>
<feature type="transmembrane region" description="Helical" evidence="10">
    <location>
        <begin position="600"/>
        <end position="618"/>
    </location>
</feature>
<feature type="compositionally biased region" description="Basic and acidic residues" evidence="9">
    <location>
        <begin position="949"/>
        <end position="958"/>
    </location>
</feature>
<evidence type="ECO:0000313" key="13">
    <source>
        <dbReference type="EMBL" id="PWA00530.1"/>
    </source>
</evidence>
<comment type="caution">
    <text evidence="13">The sequence shown here is derived from an EMBL/GenBank/DDBJ whole genome shotgun (WGS) entry which is preliminary data.</text>
</comment>
<protein>
    <submittedName>
        <fullName evidence="13">Uncharacterized protein</fullName>
    </submittedName>
</protein>
<dbReference type="GO" id="GO:0003700">
    <property type="term" value="F:DNA-binding transcription factor activity"/>
    <property type="evidence" value="ECO:0007669"/>
    <property type="project" value="InterPro"/>
</dbReference>
<dbReference type="PROSITE" id="PS51037">
    <property type="entry name" value="YEATS"/>
    <property type="match status" value="1"/>
</dbReference>
<dbReference type="PANTHER" id="PTHR23195">
    <property type="entry name" value="YEATS DOMAIN"/>
    <property type="match status" value="1"/>
</dbReference>
<evidence type="ECO:0000256" key="7">
    <source>
        <dbReference type="PROSITE-ProRule" id="PRU00376"/>
    </source>
</evidence>
<dbReference type="Proteomes" id="UP000245591">
    <property type="component" value="Unassembled WGS sequence"/>
</dbReference>
<feature type="region of interest" description="Disordered" evidence="9">
    <location>
        <begin position="1198"/>
        <end position="1217"/>
    </location>
</feature>
<feature type="region of interest" description="Disordered" evidence="9">
    <location>
        <begin position="225"/>
        <end position="288"/>
    </location>
</feature>
<evidence type="ECO:0000256" key="6">
    <source>
        <dbReference type="ARBA" id="ARBA00023242"/>
    </source>
</evidence>
<name>A0A2U1J620_SMIAN</name>
<feature type="transmembrane region" description="Helical" evidence="10">
    <location>
        <begin position="562"/>
        <end position="580"/>
    </location>
</feature>
<feature type="compositionally biased region" description="Low complexity" evidence="9">
    <location>
        <begin position="1152"/>
        <end position="1170"/>
    </location>
</feature>
<keyword evidence="5 10" id="KW-0472">Membrane</keyword>
<feature type="domain" description="YEATS" evidence="12">
    <location>
        <begin position="991"/>
        <end position="1287"/>
    </location>
</feature>
<dbReference type="Gene3D" id="2.60.40.1970">
    <property type="entry name" value="YEATS domain"/>
    <property type="match status" value="1"/>
</dbReference>
<keyword evidence="6 7" id="KW-0539">Nucleus</keyword>
<feature type="region of interest" description="Disordered" evidence="9">
    <location>
        <begin position="896"/>
        <end position="990"/>
    </location>
</feature>
<evidence type="ECO:0000313" key="14">
    <source>
        <dbReference type="Proteomes" id="UP000245591"/>
    </source>
</evidence>
<dbReference type="InterPro" id="IPR046347">
    <property type="entry name" value="bZIP_sf"/>
</dbReference>
<feature type="compositionally biased region" description="Basic and acidic residues" evidence="9">
    <location>
        <begin position="229"/>
        <end position="266"/>
    </location>
</feature>
<dbReference type="Gene3D" id="1.20.5.170">
    <property type="match status" value="1"/>
</dbReference>
<keyword evidence="4 10" id="KW-1133">Transmembrane helix</keyword>
<dbReference type="EMBL" id="MBFU01000331">
    <property type="protein sequence ID" value="PWA00530.1"/>
    <property type="molecule type" value="Genomic_DNA"/>
</dbReference>
<gene>
    <name evidence="13" type="ORF">BB558_003430</name>
</gene>
<feature type="transmembrane region" description="Helical" evidence="10">
    <location>
        <begin position="534"/>
        <end position="555"/>
    </location>
</feature>
<dbReference type="InterPro" id="IPR004827">
    <property type="entry name" value="bZIP"/>
</dbReference>
<dbReference type="GO" id="GO:0000785">
    <property type="term" value="C:chromatin"/>
    <property type="evidence" value="ECO:0007669"/>
    <property type="project" value="UniProtKB-ARBA"/>
</dbReference>
<feature type="region of interest" description="Disordered" evidence="9">
    <location>
        <begin position="1152"/>
        <end position="1178"/>
    </location>
</feature>
<dbReference type="PROSITE" id="PS50217">
    <property type="entry name" value="BZIP"/>
    <property type="match status" value="1"/>
</dbReference>
<evidence type="ECO:0000256" key="3">
    <source>
        <dbReference type="ARBA" id="ARBA00022692"/>
    </source>
</evidence>
<comment type="similarity">
    <text evidence="2">Belongs to the OB-RGRP/VPS55 family.</text>
</comment>
<evidence type="ECO:0000259" key="12">
    <source>
        <dbReference type="PROSITE" id="PS51037"/>
    </source>
</evidence>
<dbReference type="InterPro" id="IPR055129">
    <property type="entry name" value="YEATS_dom"/>
</dbReference>
<feature type="compositionally biased region" description="Acidic residues" evidence="9">
    <location>
        <begin position="896"/>
        <end position="907"/>
    </location>
</feature>
<dbReference type="GO" id="GO:0005634">
    <property type="term" value="C:nucleus"/>
    <property type="evidence" value="ECO:0007669"/>
    <property type="project" value="UniProtKB-SubCell"/>
</dbReference>
<keyword evidence="14" id="KW-1185">Reference proteome</keyword>
<feature type="compositionally biased region" description="Polar residues" evidence="9">
    <location>
        <begin position="931"/>
        <end position="946"/>
    </location>
</feature>
<reference evidence="13 14" key="1">
    <citation type="journal article" date="2018" name="MBio">
        <title>Comparative Genomics Reveals the Core Gene Toolbox for the Fungus-Insect Symbiosis.</title>
        <authorList>
            <person name="Wang Y."/>
            <person name="Stata M."/>
            <person name="Wang W."/>
            <person name="Stajich J.E."/>
            <person name="White M.M."/>
            <person name="Moncalvo J.M."/>
        </authorList>
    </citation>
    <scope>NUCLEOTIDE SEQUENCE [LARGE SCALE GENOMIC DNA]</scope>
    <source>
        <strain evidence="13 14">AUS-126-30</strain>
    </source>
</reference>
<proteinExistence type="inferred from homology"/>
<feature type="compositionally biased region" description="Polar residues" evidence="9">
    <location>
        <begin position="813"/>
        <end position="826"/>
    </location>
</feature>
<evidence type="ECO:0000256" key="2">
    <source>
        <dbReference type="ARBA" id="ARBA00005645"/>
    </source>
</evidence>
<evidence type="ECO:0000256" key="10">
    <source>
        <dbReference type="SAM" id="Phobius"/>
    </source>
</evidence>
<evidence type="ECO:0000259" key="11">
    <source>
        <dbReference type="PROSITE" id="PS50217"/>
    </source>
</evidence>
<dbReference type="Pfam" id="PF04133">
    <property type="entry name" value="Vps55"/>
    <property type="match status" value="1"/>
</dbReference>
<dbReference type="CDD" id="cd16907">
    <property type="entry name" value="YEATS_YEATS2_like"/>
    <property type="match status" value="1"/>
</dbReference>
<feature type="domain" description="BZIP" evidence="11">
    <location>
        <begin position="290"/>
        <end position="353"/>
    </location>
</feature>
<keyword evidence="3 10" id="KW-0812">Transmembrane</keyword>
<comment type="subcellular location">
    <subcellularLocation>
        <location evidence="1">Membrane</location>
        <topology evidence="1">Multi-pass membrane protein</topology>
    </subcellularLocation>
    <subcellularLocation>
        <location evidence="7">Nucleus</location>
    </subcellularLocation>
</comment>
<dbReference type="SMART" id="SM00338">
    <property type="entry name" value="BRLZ"/>
    <property type="match status" value="1"/>
</dbReference>
<feature type="compositionally biased region" description="Low complexity" evidence="9">
    <location>
        <begin position="270"/>
        <end position="279"/>
    </location>
</feature>
<dbReference type="InterPro" id="IPR038704">
    <property type="entry name" value="YEAST_sf"/>
</dbReference>
<dbReference type="GO" id="GO:0016020">
    <property type="term" value="C:membrane"/>
    <property type="evidence" value="ECO:0007669"/>
    <property type="project" value="UniProtKB-SubCell"/>
</dbReference>
<feature type="coiled-coil region" evidence="8">
    <location>
        <begin position="315"/>
        <end position="363"/>
    </location>
</feature>
<evidence type="ECO:0000256" key="5">
    <source>
        <dbReference type="ARBA" id="ARBA00023136"/>
    </source>
</evidence>
<feature type="transmembrane region" description="Helical" evidence="10">
    <location>
        <begin position="625"/>
        <end position="646"/>
    </location>
</feature>
<feature type="compositionally biased region" description="Polar residues" evidence="9">
    <location>
        <begin position="837"/>
        <end position="857"/>
    </location>
</feature>
<keyword evidence="8" id="KW-0175">Coiled coil</keyword>
<feature type="region of interest" description="Disordered" evidence="9">
    <location>
        <begin position="806"/>
        <end position="867"/>
    </location>
</feature>
<organism evidence="13 14">
    <name type="scientific">Smittium angustum</name>
    <dbReference type="NCBI Taxonomy" id="133377"/>
    <lineage>
        <taxon>Eukaryota</taxon>
        <taxon>Fungi</taxon>
        <taxon>Fungi incertae sedis</taxon>
        <taxon>Zoopagomycota</taxon>
        <taxon>Kickxellomycotina</taxon>
        <taxon>Harpellomycetes</taxon>
        <taxon>Harpellales</taxon>
        <taxon>Legeriomycetaceae</taxon>
        <taxon>Smittium</taxon>
    </lineage>
</organism>
<dbReference type="InterPro" id="IPR005033">
    <property type="entry name" value="YEATS"/>
</dbReference>
<dbReference type="SUPFAM" id="SSF57959">
    <property type="entry name" value="Leucine zipper domain"/>
    <property type="match status" value="1"/>
</dbReference>